<evidence type="ECO:0000256" key="1">
    <source>
        <dbReference type="SAM" id="MobiDB-lite"/>
    </source>
</evidence>
<feature type="region of interest" description="Disordered" evidence="1">
    <location>
        <begin position="52"/>
        <end position="71"/>
    </location>
</feature>
<proteinExistence type="predicted"/>
<dbReference type="OrthoDB" id="3255642at2759"/>
<reference evidence="2" key="1">
    <citation type="submission" date="2020-11" db="EMBL/GenBank/DDBJ databases">
        <authorList>
            <consortium name="DOE Joint Genome Institute"/>
            <person name="Ahrendt S."/>
            <person name="Riley R."/>
            <person name="Andreopoulos W."/>
            <person name="Labutti K."/>
            <person name="Pangilinan J."/>
            <person name="Ruiz-Duenas F.J."/>
            <person name="Barrasa J.M."/>
            <person name="Sanchez-Garcia M."/>
            <person name="Camarero S."/>
            <person name="Miyauchi S."/>
            <person name="Serrano A."/>
            <person name="Linde D."/>
            <person name="Babiker R."/>
            <person name="Drula E."/>
            <person name="Ayuso-Fernandez I."/>
            <person name="Pacheco R."/>
            <person name="Padilla G."/>
            <person name="Ferreira P."/>
            <person name="Barriuso J."/>
            <person name="Kellner H."/>
            <person name="Castanera R."/>
            <person name="Alfaro M."/>
            <person name="Ramirez L."/>
            <person name="Pisabarro A.G."/>
            <person name="Kuo A."/>
            <person name="Tritt A."/>
            <person name="Lipzen A."/>
            <person name="He G."/>
            <person name="Yan M."/>
            <person name="Ng V."/>
            <person name="Cullen D."/>
            <person name="Martin F."/>
            <person name="Rosso M.-N."/>
            <person name="Henrissat B."/>
            <person name="Hibbett D."/>
            <person name="Martinez A.T."/>
            <person name="Grigoriev I.V."/>
        </authorList>
    </citation>
    <scope>NUCLEOTIDE SEQUENCE</scope>
    <source>
        <strain evidence="2">CBS 247.69</strain>
    </source>
</reference>
<comment type="caution">
    <text evidence="2">The sequence shown here is derived from an EMBL/GenBank/DDBJ whole genome shotgun (WGS) entry which is preliminary data.</text>
</comment>
<dbReference type="Proteomes" id="UP000807353">
    <property type="component" value="Unassembled WGS sequence"/>
</dbReference>
<gene>
    <name evidence="2" type="ORF">BDZ94DRAFT_1266854</name>
</gene>
<dbReference type="EMBL" id="MU150306">
    <property type="protein sequence ID" value="KAF9459999.1"/>
    <property type="molecule type" value="Genomic_DNA"/>
</dbReference>
<evidence type="ECO:0000313" key="3">
    <source>
        <dbReference type="Proteomes" id="UP000807353"/>
    </source>
</evidence>
<sequence>MGSRPLGTANAFITHYTVTVHTVLLHITNDIIAEKKVNSHLETDILSPRFHGKCAKKDPEHPNAPPVDPPGCPNPGRSVVCGAPGPPVHFYSKLRYIAFNSTRKVLKGCTERGEEEV</sequence>
<protein>
    <submittedName>
        <fullName evidence="2">Uncharacterized protein</fullName>
    </submittedName>
</protein>
<organism evidence="2 3">
    <name type="scientific">Collybia nuda</name>
    <dbReference type="NCBI Taxonomy" id="64659"/>
    <lineage>
        <taxon>Eukaryota</taxon>
        <taxon>Fungi</taxon>
        <taxon>Dikarya</taxon>
        <taxon>Basidiomycota</taxon>
        <taxon>Agaricomycotina</taxon>
        <taxon>Agaricomycetes</taxon>
        <taxon>Agaricomycetidae</taxon>
        <taxon>Agaricales</taxon>
        <taxon>Tricholomatineae</taxon>
        <taxon>Clitocybaceae</taxon>
        <taxon>Collybia</taxon>
    </lineage>
</organism>
<dbReference type="AlphaFoldDB" id="A0A9P6CGH2"/>
<evidence type="ECO:0000313" key="2">
    <source>
        <dbReference type="EMBL" id="KAF9459999.1"/>
    </source>
</evidence>
<feature type="compositionally biased region" description="Pro residues" evidence="1">
    <location>
        <begin position="62"/>
        <end position="71"/>
    </location>
</feature>
<accession>A0A9P6CGH2</accession>
<keyword evidence="3" id="KW-1185">Reference proteome</keyword>
<name>A0A9P6CGH2_9AGAR</name>